<evidence type="ECO:0000313" key="2">
    <source>
        <dbReference type="EMBL" id="PKR53303.1"/>
    </source>
</evidence>
<dbReference type="EMBL" id="NWTK01000009">
    <property type="protein sequence ID" value="PKR53303.1"/>
    <property type="molecule type" value="Genomic_DNA"/>
</dbReference>
<evidence type="ECO:0000259" key="1">
    <source>
        <dbReference type="SMART" id="SM00881"/>
    </source>
</evidence>
<dbReference type="PANTHER" id="PTHR33303">
    <property type="entry name" value="CYTOPLASMIC PROTEIN-RELATED"/>
    <property type="match status" value="1"/>
</dbReference>
<evidence type="ECO:0000313" key="3">
    <source>
        <dbReference type="Proteomes" id="UP000233597"/>
    </source>
</evidence>
<protein>
    <submittedName>
        <fullName evidence="2">CoA-binding protein</fullName>
    </submittedName>
</protein>
<dbReference type="Pfam" id="PF13380">
    <property type="entry name" value="CoA_binding_2"/>
    <property type="match status" value="1"/>
</dbReference>
<dbReference type="Proteomes" id="UP000233597">
    <property type="component" value="Unassembled WGS sequence"/>
</dbReference>
<dbReference type="SMART" id="SM00881">
    <property type="entry name" value="CoA_binding"/>
    <property type="match status" value="1"/>
</dbReference>
<organism evidence="2 3">
    <name type="scientific">Thalassospira marina</name>
    <dbReference type="NCBI Taxonomy" id="2048283"/>
    <lineage>
        <taxon>Bacteria</taxon>
        <taxon>Pseudomonadati</taxon>
        <taxon>Pseudomonadota</taxon>
        <taxon>Alphaproteobacteria</taxon>
        <taxon>Rhodospirillales</taxon>
        <taxon>Thalassospiraceae</taxon>
        <taxon>Thalassospira</taxon>
    </lineage>
</organism>
<dbReference type="Gene3D" id="3.40.50.720">
    <property type="entry name" value="NAD(P)-binding Rossmann-like Domain"/>
    <property type="match status" value="1"/>
</dbReference>
<feature type="domain" description="CoA-binding" evidence="1">
    <location>
        <begin position="15"/>
        <end position="110"/>
    </location>
</feature>
<gene>
    <name evidence="2" type="ORF">COO20_14475</name>
</gene>
<dbReference type="InterPro" id="IPR003781">
    <property type="entry name" value="CoA-bd"/>
</dbReference>
<reference evidence="2 3" key="1">
    <citation type="submission" date="2017-09" db="EMBL/GenBank/DDBJ databases">
        <title>Biodiversity and function of Thalassospira species in the particle-attached aromatic-hydrocarbon-degrading consortia from the surface seawater of the South China Sea.</title>
        <authorList>
            <person name="Dong C."/>
            <person name="Liu R."/>
            <person name="Shao Z."/>
        </authorList>
    </citation>
    <scope>NUCLEOTIDE SEQUENCE [LARGE SCALE GENOMIC DNA]</scope>
    <source>
        <strain evidence="2 3">CSC1P2</strain>
    </source>
</reference>
<dbReference type="InterPro" id="IPR036291">
    <property type="entry name" value="NAD(P)-bd_dom_sf"/>
</dbReference>
<name>A0A2N3KS46_9PROT</name>
<dbReference type="AlphaFoldDB" id="A0A2N3KS46"/>
<comment type="caution">
    <text evidence="2">The sequence shown here is derived from an EMBL/GenBank/DDBJ whole genome shotgun (WGS) entry which is preliminary data.</text>
</comment>
<sequence>MSTFTNPDNAGLRDLFNRTRTIALVGASPKPERPSNRVMAFLLDRGFHVIPVNPGQAGGKIHDQKVYAQLADIPEPVDMVDIFRNSEDAGGVVDEAISVNAKAVWMQLNVIDEDAAKRAQDAGLTVVMNRCPAIEIPQLFVADWRKTA</sequence>
<dbReference type="RefSeq" id="WP_101267774.1">
    <property type="nucleotide sequence ID" value="NZ_NWTK01000009.1"/>
</dbReference>
<dbReference type="SUPFAM" id="SSF51735">
    <property type="entry name" value="NAD(P)-binding Rossmann-fold domains"/>
    <property type="match status" value="1"/>
</dbReference>
<dbReference type="OrthoDB" id="9804695at2"/>
<dbReference type="PANTHER" id="PTHR33303:SF2">
    <property type="entry name" value="COA-BINDING DOMAIN-CONTAINING PROTEIN"/>
    <property type="match status" value="1"/>
</dbReference>
<accession>A0A2N3KS46</accession>
<proteinExistence type="predicted"/>